<organism evidence="1 2">
    <name type="scientific">Pluteus cervinus</name>
    <dbReference type="NCBI Taxonomy" id="181527"/>
    <lineage>
        <taxon>Eukaryota</taxon>
        <taxon>Fungi</taxon>
        <taxon>Dikarya</taxon>
        <taxon>Basidiomycota</taxon>
        <taxon>Agaricomycotina</taxon>
        <taxon>Agaricomycetes</taxon>
        <taxon>Agaricomycetidae</taxon>
        <taxon>Agaricales</taxon>
        <taxon>Pluteineae</taxon>
        <taxon>Pluteaceae</taxon>
        <taxon>Pluteus</taxon>
    </lineage>
</organism>
<accession>A0ACD3BHM4</accession>
<dbReference type="Proteomes" id="UP000308600">
    <property type="component" value="Unassembled WGS sequence"/>
</dbReference>
<protein>
    <submittedName>
        <fullName evidence="1">Base non-specific acid ribonuclease</fullName>
    </submittedName>
</protein>
<reference evidence="1 2" key="1">
    <citation type="journal article" date="2019" name="Nat. Ecol. Evol.">
        <title>Megaphylogeny resolves global patterns of mushroom evolution.</title>
        <authorList>
            <person name="Varga T."/>
            <person name="Krizsan K."/>
            <person name="Foldi C."/>
            <person name="Dima B."/>
            <person name="Sanchez-Garcia M."/>
            <person name="Sanchez-Ramirez S."/>
            <person name="Szollosi G.J."/>
            <person name="Szarkandi J.G."/>
            <person name="Papp V."/>
            <person name="Albert L."/>
            <person name="Andreopoulos W."/>
            <person name="Angelini C."/>
            <person name="Antonin V."/>
            <person name="Barry K.W."/>
            <person name="Bougher N.L."/>
            <person name="Buchanan P."/>
            <person name="Buyck B."/>
            <person name="Bense V."/>
            <person name="Catcheside P."/>
            <person name="Chovatia M."/>
            <person name="Cooper J."/>
            <person name="Damon W."/>
            <person name="Desjardin D."/>
            <person name="Finy P."/>
            <person name="Geml J."/>
            <person name="Haridas S."/>
            <person name="Hughes K."/>
            <person name="Justo A."/>
            <person name="Karasinski D."/>
            <person name="Kautmanova I."/>
            <person name="Kiss B."/>
            <person name="Kocsube S."/>
            <person name="Kotiranta H."/>
            <person name="LaButti K.M."/>
            <person name="Lechner B.E."/>
            <person name="Liimatainen K."/>
            <person name="Lipzen A."/>
            <person name="Lukacs Z."/>
            <person name="Mihaltcheva S."/>
            <person name="Morgado L.N."/>
            <person name="Niskanen T."/>
            <person name="Noordeloos M.E."/>
            <person name="Ohm R.A."/>
            <person name="Ortiz-Santana B."/>
            <person name="Ovrebo C."/>
            <person name="Racz N."/>
            <person name="Riley R."/>
            <person name="Savchenko A."/>
            <person name="Shiryaev A."/>
            <person name="Soop K."/>
            <person name="Spirin V."/>
            <person name="Szebenyi C."/>
            <person name="Tomsovsky M."/>
            <person name="Tulloss R.E."/>
            <person name="Uehling J."/>
            <person name="Grigoriev I.V."/>
            <person name="Vagvolgyi C."/>
            <person name="Papp T."/>
            <person name="Martin F.M."/>
            <person name="Miettinen O."/>
            <person name="Hibbett D.S."/>
            <person name="Nagy L.G."/>
        </authorList>
    </citation>
    <scope>NUCLEOTIDE SEQUENCE [LARGE SCALE GENOMIC DNA]</scope>
    <source>
        <strain evidence="1 2">NL-1719</strain>
    </source>
</reference>
<keyword evidence="2" id="KW-1185">Reference proteome</keyword>
<gene>
    <name evidence="1" type="ORF">BDN72DRAFT_830572</name>
</gene>
<dbReference type="EMBL" id="ML208259">
    <property type="protein sequence ID" value="TFK77411.1"/>
    <property type="molecule type" value="Genomic_DNA"/>
</dbReference>
<proteinExistence type="predicted"/>
<evidence type="ECO:0000313" key="1">
    <source>
        <dbReference type="EMBL" id="TFK77411.1"/>
    </source>
</evidence>
<sequence>MAPSVPCIVLIAVQAVLAKVLMASRFLPNANLECINSELLSCGDLALDSANSCCVESPGGELVHPQIWDSQPPRGPLDSWTIHGLWPNFCGGHGFPSNCDRSRDYTNVAEILKENGASNLLSFMDKFWVNLNGRNEEFWEHEWAKHGTCMSTLQPSCRDGNHPRGFEAVIYFQTAVKLFESFPTYQWLASAGITPSSHRAYRREEILSALSSASGVTPSLECKGKVFSGVSWYFNLKGPIAGADFVPLSASSLGSCPAVGIEYLPKN</sequence>
<name>A0ACD3BHM4_9AGAR</name>
<evidence type="ECO:0000313" key="2">
    <source>
        <dbReference type="Proteomes" id="UP000308600"/>
    </source>
</evidence>